<organism evidence="9 10">
    <name type="scientific">Piscinibacter koreensis</name>
    <dbReference type="NCBI Taxonomy" id="2742824"/>
    <lineage>
        <taxon>Bacteria</taxon>
        <taxon>Pseudomonadati</taxon>
        <taxon>Pseudomonadota</taxon>
        <taxon>Betaproteobacteria</taxon>
        <taxon>Burkholderiales</taxon>
        <taxon>Sphaerotilaceae</taxon>
        <taxon>Piscinibacter</taxon>
    </lineage>
</organism>
<feature type="domain" description="Virulence factor membrane-bound polymerase C-terminal" evidence="7">
    <location>
        <begin position="376"/>
        <end position="542"/>
    </location>
</feature>
<dbReference type="GO" id="GO:0016020">
    <property type="term" value="C:membrane"/>
    <property type="evidence" value="ECO:0007669"/>
    <property type="project" value="UniProtKB-SubCell"/>
</dbReference>
<feature type="transmembrane region" description="Helical" evidence="5">
    <location>
        <begin position="120"/>
        <end position="146"/>
    </location>
</feature>
<dbReference type="Pfam" id="PF11846">
    <property type="entry name" value="Wzy_C_2"/>
    <property type="match status" value="1"/>
</dbReference>
<dbReference type="AlphaFoldDB" id="A0A7Y6NJR1"/>
<protein>
    <submittedName>
        <fullName evidence="9">O-antigen ligase C-terminal domain-containing protein</fullName>
    </submittedName>
</protein>
<proteinExistence type="predicted"/>
<gene>
    <name evidence="9" type="ORF">HQN59_01650</name>
</gene>
<evidence type="ECO:0000313" key="10">
    <source>
        <dbReference type="Proteomes" id="UP000529637"/>
    </source>
</evidence>
<dbReference type="EMBL" id="JABWMJ010000001">
    <property type="protein sequence ID" value="NUZ04456.1"/>
    <property type="molecule type" value="Genomic_DNA"/>
</dbReference>
<feature type="domain" description="O-antigen ligase-related" evidence="6">
    <location>
        <begin position="200"/>
        <end position="343"/>
    </location>
</feature>
<dbReference type="Pfam" id="PF15864">
    <property type="entry name" value="PglL_A"/>
    <property type="match status" value="1"/>
</dbReference>
<feature type="transmembrane region" description="Helical" evidence="5">
    <location>
        <begin position="29"/>
        <end position="50"/>
    </location>
</feature>
<dbReference type="InterPro" id="IPR051533">
    <property type="entry name" value="WaaL-like"/>
</dbReference>
<feature type="transmembrane region" description="Helical" evidence="5">
    <location>
        <begin position="331"/>
        <end position="352"/>
    </location>
</feature>
<evidence type="ECO:0000256" key="1">
    <source>
        <dbReference type="ARBA" id="ARBA00004141"/>
    </source>
</evidence>
<dbReference type="Proteomes" id="UP000529637">
    <property type="component" value="Unassembled WGS sequence"/>
</dbReference>
<evidence type="ECO:0000256" key="2">
    <source>
        <dbReference type="ARBA" id="ARBA00022692"/>
    </source>
</evidence>
<dbReference type="InterPro" id="IPR021797">
    <property type="entry name" value="Wzy_C_2"/>
</dbReference>
<feature type="transmembrane region" description="Helical" evidence="5">
    <location>
        <begin position="431"/>
        <end position="450"/>
    </location>
</feature>
<keyword evidence="9" id="KW-0436">Ligase</keyword>
<feature type="transmembrane region" description="Helical" evidence="5">
    <location>
        <begin position="372"/>
        <end position="388"/>
    </location>
</feature>
<evidence type="ECO:0000256" key="4">
    <source>
        <dbReference type="ARBA" id="ARBA00023136"/>
    </source>
</evidence>
<dbReference type="PANTHER" id="PTHR37422:SF21">
    <property type="entry name" value="EXOQ-LIKE PROTEIN"/>
    <property type="match status" value="1"/>
</dbReference>
<evidence type="ECO:0000256" key="5">
    <source>
        <dbReference type="SAM" id="Phobius"/>
    </source>
</evidence>
<dbReference type="PANTHER" id="PTHR37422">
    <property type="entry name" value="TEICHURONIC ACID BIOSYNTHESIS PROTEIN TUAE"/>
    <property type="match status" value="1"/>
</dbReference>
<evidence type="ECO:0000259" key="8">
    <source>
        <dbReference type="Pfam" id="PF15864"/>
    </source>
</evidence>
<comment type="caution">
    <text evidence="9">The sequence shown here is derived from an EMBL/GenBank/DDBJ whole genome shotgun (WGS) entry which is preliminary data.</text>
</comment>
<feature type="transmembrane region" description="Helical" evidence="5">
    <location>
        <begin position="244"/>
        <end position="267"/>
    </location>
</feature>
<evidence type="ECO:0000259" key="7">
    <source>
        <dbReference type="Pfam" id="PF11846"/>
    </source>
</evidence>
<feature type="transmembrane region" description="Helical" evidence="5">
    <location>
        <begin position="62"/>
        <end position="83"/>
    </location>
</feature>
<sequence length="577" mass="60861">MSGLTALAILAIAIPPLIAFNIAPSATIFNQVAALVGWGGFVLLLALALPTRLGPRSGAARCVVAALAILVLAALGASFGAAVPWSLSLSSGGMILAAILVVLAGAAAERAGLGDAAFRAFCIGLVAAGVGSSVVGVIQVFAPWLADGGWIAVSAFEGRATGNLRQPNHLSSLLMWATIAVVWLGEARVLRRATAAGLGLLFVFVVFLSASRTGMLGTLVLALWGLMDRRLSRVGRVLLLAAPLAYAVMWGGELLWAAAGHAGFGGAARASEGGELSSSRFAIWSNTLALIAAHPLWGVGFGEFNFAWTLTPFPDRPAAYFDHTHNLPLNFVVELGVPLAIVVLTLLLRGLFGALENGVADGRDEGEARVPMQRAAFVMVLMIALHSLLEYPLWYAYFLLPASLAFGLCIERPDARDILARNHGEQPTRPLVLAAMALMLAGSLTLLDYMRVAAIFTPPANAGPLQQRIEAGRHSVLFGHHADYAAATGSEDPPAPLSAFVRAPHYLLDARLMTAWARSYAAAGDVERARHVAARLKEFRNADPEAFFAVCDEPSATGARPFQCDPPAGRLDFRDFR</sequence>
<dbReference type="GO" id="GO:0016874">
    <property type="term" value="F:ligase activity"/>
    <property type="evidence" value="ECO:0007669"/>
    <property type="project" value="UniProtKB-KW"/>
</dbReference>
<name>A0A7Y6NJR1_9BURK</name>
<dbReference type="Pfam" id="PF04932">
    <property type="entry name" value="Wzy_C"/>
    <property type="match status" value="1"/>
</dbReference>
<feature type="transmembrane region" description="Helical" evidence="5">
    <location>
        <begin position="89"/>
        <end position="108"/>
    </location>
</feature>
<keyword evidence="2 5" id="KW-0812">Transmembrane</keyword>
<reference evidence="9 10" key="1">
    <citation type="submission" date="2020-06" db="EMBL/GenBank/DDBJ databases">
        <title>Schlegella sp. ID0723 isolated from air conditioner.</title>
        <authorList>
            <person name="Kim D.Y."/>
            <person name="Kim D.-U."/>
        </authorList>
    </citation>
    <scope>NUCLEOTIDE SEQUENCE [LARGE SCALE GENOMIC DNA]</scope>
    <source>
        <strain evidence="9 10">ID0723</strain>
    </source>
</reference>
<accession>A0A7Y6NJR1</accession>
<keyword evidence="3 5" id="KW-1133">Transmembrane helix</keyword>
<dbReference type="InterPro" id="IPR007016">
    <property type="entry name" value="O-antigen_ligase-rel_domated"/>
</dbReference>
<comment type="subcellular location">
    <subcellularLocation>
        <location evidence="1">Membrane</location>
        <topology evidence="1">Multi-pass membrane protein</topology>
    </subcellularLocation>
</comment>
<evidence type="ECO:0000259" key="6">
    <source>
        <dbReference type="Pfam" id="PF04932"/>
    </source>
</evidence>
<evidence type="ECO:0000256" key="3">
    <source>
        <dbReference type="ARBA" id="ARBA00022989"/>
    </source>
</evidence>
<feature type="domain" description="Protein glycosylation ligase" evidence="8">
    <location>
        <begin position="162"/>
        <end position="184"/>
    </location>
</feature>
<keyword evidence="10" id="KW-1185">Reference proteome</keyword>
<dbReference type="InterPro" id="IPR031726">
    <property type="entry name" value="PglL_A"/>
</dbReference>
<evidence type="ECO:0000313" key="9">
    <source>
        <dbReference type="EMBL" id="NUZ04456.1"/>
    </source>
</evidence>
<keyword evidence="4 5" id="KW-0472">Membrane</keyword>
<feature type="transmembrane region" description="Helical" evidence="5">
    <location>
        <begin position="197"/>
        <end position="224"/>
    </location>
</feature>